<dbReference type="SUPFAM" id="SSF48498">
    <property type="entry name" value="Tetracyclin repressor-like, C-terminal domain"/>
    <property type="match status" value="1"/>
</dbReference>
<gene>
    <name evidence="6" type="ORF">V6575_13245</name>
</gene>
<evidence type="ECO:0000313" key="6">
    <source>
        <dbReference type="EMBL" id="MEJ8475058.1"/>
    </source>
</evidence>
<evidence type="ECO:0000256" key="1">
    <source>
        <dbReference type="ARBA" id="ARBA00023015"/>
    </source>
</evidence>
<feature type="domain" description="HTH tetR-type" evidence="5">
    <location>
        <begin position="7"/>
        <end position="67"/>
    </location>
</feature>
<dbReference type="EMBL" id="JBAKIA010000009">
    <property type="protein sequence ID" value="MEJ8475058.1"/>
    <property type="molecule type" value="Genomic_DNA"/>
</dbReference>
<keyword evidence="3" id="KW-0804">Transcription</keyword>
<dbReference type="InterPro" id="IPR039536">
    <property type="entry name" value="TetR_C_Proteobacteria"/>
</dbReference>
<comment type="caution">
    <text evidence="6">The sequence shown here is derived from an EMBL/GenBank/DDBJ whole genome shotgun (WGS) entry which is preliminary data.</text>
</comment>
<evidence type="ECO:0000256" key="4">
    <source>
        <dbReference type="PROSITE-ProRule" id="PRU00335"/>
    </source>
</evidence>
<accession>A0ABU8TLM4</accession>
<proteinExistence type="predicted"/>
<keyword evidence="2 4" id="KW-0238">DNA-binding</keyword>
<organism evidence="6 7">
    <name type="scientific">Roseibium algae</name>
    <dbReference type="NCBI Taxonomy" id="3123038"/>
    <lineage>
        <taxon>Bacteria</taxon>
        <taxon>Pseudomonadati</taxon>
        <taxon>Pseudomonadota</taxon>
        <taxon>Alphaproteobacteria</taxon>
        <taxon>Hyphomicrobiales</taxon>
        <taxon>Stappiaceae</taxon>
        <taxon>Roseibium</taxon>
    </lineage>
</organism>
<dbReference type="Pfam" id="PF00440">
    <property type="entry name" value="TetR_N"/>
    <property type="match status" value="1"/>
</dbReference>
<dbReference type="PANTHER" id="PTHR30055">
    <property type="entry name" value="HTH-TYPE TRANSCRIPTIONAL REGULATOR RUTR"/>
    <property type="match status" value="1"/>
</dbReference>
<evidence type="ECO:0000313" key="7">
    <source>
        <dbReference type="Proteomes" id="UP001385499"/>
    </source>
</evidence>
<reference evidence="6 7" key="1">
    <citation type="submission" date="2024-02" db="EMBL/GenBank/DDBJ databases">
        <title>Roseibium algae sp. nov., isolated from marine alga (Grateloupia sp.), showing potential in myo-inositol conversion.</title>
        <authorList>
            <person name="Wang Y."/>
        </authorList>
    </citation>
    <scope>NUCLEOTIDE SEQUENCE [LARGE SCALE GENOMIC DNA]</scope>
    <source>
        <strain evidence="6 7">H3510</strain>
    </source>
</reference>
<dbReference type="PRINTS" id="PR00455">
    <property type="entry name" value="HTHTETR"/>
</dbReference>
<dbReference type="Gene3D" id="1.10.357.10">
    <property type="entry name" value="Tetracycline Repressor, domain 2"/>
    <property type="match status" value="1"/>
</dbReference>
<protein>
    <submittedName>
        <fullName evidence="6">TetR/AcrR family transcriptional regulator</fullName>
    </submittedName>
</protein>
<sequence length="201" mass="23184">MRQRRKEERPSELLEAAFEEFSQKGFAATRLDDVARRANVTKGTIYVYYPSKEILFTTMVRDLMSPALDDVEALHSLEGGSAEEILKNFLHYIYNTVARDRRKRELMRLLILEAERFPDLTRDHYNQFVEPLLLQLNQYLISLASSGKIRDAPACRSSQILLGPAIALNVWRLLFLDAPEVDTDAHRDAVLDLFLYGLLPR</sequence>
<name>A0ABU8TLM4_9HYPH</name>
<feature type="DNA-binding region" description="H-T-H motif" evidence="4">
    <location>
        <begin position="30"/>
        <end position="49"/>
    </location>
</feature>
<evidence type="ECO:0000259" key="5">
    <source>
        <dbReference type="PROSITE" id="PS50977"/>
    </source>
</evidence>
<dbReference type="InterPro" id="IPR001647">
    <property type="entry name" value="HTH_TetR"/>
</dbReference>
<dbReference type="Proteomes" id="UP001385499">
    <property type="component" value="Unassembled WGS sequence"/>
</dbReference>
<evidence type="ECO:0000256" key="2">
    <source>
        <dbReference type="ARBA" id="ARBA00023125"/>
    </source>
</evidence>
<dbReference type="PANTHER" id="PTHR30055:SF234">
    <property type="entry name" value="HTH-TYPE TRANSCRIPTIONAL REGULATOR BETI"/>
    <property type="match status" value="1"/>
</dbReference>
<dbReference type="InterPro" id="IPR050109">
    <property type="entry name" value="HTH-type_TetR-like_transc_reg"/>
</dbReference>
<keyword evidence="1" id="KW-0805">Transcription regulation</keyword>
<dbReference type="InterPro" id="IPR009057">
    <property type="entry name" value="Homeodomain-like_sf"/>
</dbReference>
<evidence type="ECO:0000256" key="3">
    <source>
        <dbReference type="ARBA" id="ARBA00023163"/>
    </source>
</evidence>
<dbReference type="RefSeq" id="WP_340274937.1">
    <property type="nucleotide sequence ID" value="NZ_JBAKIA010000009.1"/>
</dbReference>
<dbReference type="PROSITE" id="PS50977">
    <property type="entry name" value="HTH_TETR_2"/>
    <property type="match status" value="1"/>
</dbReference>
<dbReference type="Pfam" id="PF14246">
    <property type="entry name" value="TetR_C_7"/>
    <property type="match status" value="1"/>
</dbReference>
<keyword evidence="7" id="KW-1185">Reference proteome</keyword>
<dbReference type="SUPFAM" id="SSF46689">
    <property type="entry name" value="Homeodomain-like"/>
    <property type="match status" value="1"/>
</dbReference>
<dbReference type="InterPro" id="IPR036271">
    <property type="entry name" value="Tet_transcr_reg_TetR-rel_C_sf"/>
</dbReference>